<dbReference type="EMBL" id="MU002301">
    <property type="protein sequence ID" value="KAF2787588.1"/>
    <property type="molecule type" value="Genomic_DNA"/>
</dbReference>
<name>A0A6A6WUL3_9PLEO</name>
<evidence type="ECO:0000313" key="2">
    <source>
        <dbReference type="EMBL" id="KAF2787588.1"/>
    </source>
</evidence>
<sequence length="175" mass="18489">MGDDFLVWLGLCAAALLVGGLVADELLPVASAGLVHAGERVFHASRSAYLFLVLVDHTIKAILERVAAILFAEGQGPPSPPPSPSPSPPSSPPVSAAVLAALSRTPPLPPPAQEAPVRRSVLSTIDAISAHESLPIWQWGSPMEPHTAFPQWAPRRYRAARVPQKALPTLSRAQT</sequence>
<proteinExistence type="predicted"/>
<keyword evidence="3" id="KW-1185">Reference proteome</keyword>
<reference evidence="2" key="1">
    <citation type="journal article" date="2020" name="Stud. Mycol.">
        <title>101 Dothideomycetes genomes: a test case for predicting lifestyles and emergence of pathogens.</title>
        <authorList>
            <person name="Haridas S."/>
            <person name="Albert R."/>
            <person name="Binder M."/>
            <person name="Bloem J."/>
            <person name="Labutti K."/>
            <person name="Salamov A."/>
            <person name="Andreopoulos B."/>
            <person name="Baker S."/>
            <person name="Barry K."/>
            <person name="Bills G."/>
            <person name="Bluhm B."/>
            <person name="Cannon C."/>
            <person name="Castanera R."/>
            <person name="Culley D."/>
            <person name="Daum C."/>
            <person name="Ezra D."/>
            <person name="Gonzalez J."/>
            <person name="Henrissat B."/>
            <person name="Kuo A."/>
            <person name="Liang C."/>
            <person name="Lipzen A."/>
            <person name="Lutzoni F."/>
            <person name="Magnuson J."/>
            <person name="Mondo S."/>
            <person name="Nolan M."/>
            <person name="Ohm R."/>
            <person name="Pangilinan J."/>
            <person name="Park H.-J."/>
            <person name="Ramirez L."/>
            <person name="Alfaro M."/>
            <person name="Sun H."/>
            <person name="Tritt A."/>
            <person name="Yoshinaga Y."/>
            <person name="Zwiers L.-H."/>
            <person name="Turgeon B."/>
            <person name="Goodwin S."/>
            <person name="Spatafora J."/>
            <person name="Crous P."/>
            <person name="Grigoriev I."/>
        </authorList>
    </citation>
    <scope>NUCLEOTIDE SEQUENCE</scope>
    <source>
        <strain evidence="2">CBS 109.77</strain>
    </source>
</reference>
<dbReference type="AlphaFoldDB" id="A0A6A6WUL3"/>
<dbReference type="Proteomes" id="UP000799757">
    <property type="component" value="Unassembled WGS sequence"/>
</dbReference>
<accession>A0A6A6WUL3</accession>
<protein>
    <submittedName>
        <fullName evidence="2">Uncharacterized protein</fullName>
    </submittedName>
</protein>
<feature type="compositionally biased region" description="Pro residues" evidence="1">
    <location>
        <begin position="77"/>
        <end position="92"/>
    </location>
</feature>
<gene>
    <name evidence="2" type="ORF">K505DRAFT_342820</name>
</gene>
<organism evidence="2 3">
    <name type="scientific">Melanomma pulvis-pyrius CBS 109.77</name>
    <dbReference type="NCBI Taxonomy" id="1314802"/>
    <lineage>
        <taxon>Eukaryota</taxon>
        <taxon>Fungi</taxon>
        <taxon>Dikarya</taxon>
        <taxon>Ascomycota</taxon>
        <taxon>Pezizomycotina</taxon>
        <taxon>Dothideomycetes</taxon>
        <taxon>Pleosporomycetidae</taxon>
        <taxon>Pleosporales</taxon>
        <taxon>Melanommataceae</taxon>
        <taxon>Melanomma</taxon>
    </lineage>
</organism>
<feature type="non-terminal residue" evidence="2">
    <location>
        <position position="175"/>
    </location>
</feature>
<feature type="region of interest" description="Disordered" evidence="1">
    <location>
        <begin position="74"/>
        <end position="96"/>
    </location>
</feature>
<evidence type="ECO:0000256" key="1">
    <source>
        <dbReference type="SAM" id="MobiDB-lite"/>
    </source>
</evidence>
<evidence type="ECO:0000313" key="3">
    <source>
        <dbReference type="Proteomes" id="UP000799757"/>
    </source>
</evidence>